<dbReference type="InterPro" id="IPR009737">
    <property type="entry name" value="Aim32/Apd1-like"/>
</dbReference>
<dbReference type="PIRSF" id="PIRSF035042">
    <property type="entry name" value="UCP035042_thirdx"/>
    <property type="match status" value="1"/>
</dbReference>
<dbReference type="InterPro" id="IPR036249">
    <property type="entry name" value="Thioredoxin-like_sf"/>
</dbReference>
<protein>
    <submittedName>
        <fullName evidence="1">Sucrase ferredoxin</fullName>
    </submittedName>
</protein>
<reference evidence="1 2" key="1">
    <citation type="submission" date="2018-09" db="EMBL/GenBank/DDBJ databases">
        <title>Nocardia yunnanensis sp. nov., an actinomycete isolated from a soil sample.</title>
        <authorList>
            <person name="Zhang J."/>
        </authorList>
    </citation>
    <scope>NUCLEOTIDE SEQUENCE [LARGE SCALE GENOMIC DNA]</scope>
    <source>
        <strain evidence="1 2">CFHS0054</strain>
    </source>
</reference>
<name>A0A386ZDA6_9NOCA</name>
<organism evidence="1 2">
    <name type="scientific">Nocardia yunnanensis</name>
    <dbReference type="NCBI Taxonomy" id="2382165"/>
    <lineage>
        <taxon>Bacteria</taxon>
        <taxon>Bacillati</taxon>
        <taxon>Actinomycetota</taxon>
        <taxon>Actinomycetes</taxon>
        <taxon>Mycobacteriales</taxon>
        <taxon>Nocardiaceae</taxon>
        <taxon>Nocardia</taxon>
    </lineage>
</organism>
<dbReference type="AlphaFoldDB" id="A0A386ZDA6"/>
<gene>
    <name evidence="1" type="ORF">D7D52_15925</name>
</gene>
<dbReference type="KEGG" id="nyu:D7D52_15925"/>
<evidence type="ECO:0000313" key="2">
    <source>
        <dbReference type="Proteomes" id="UP000267164"/>
    </source>
</evidence>
<accession>A0A386ZDA6</accession>
<dbReference type="Proteomes" id="UP000267164">
    <property type="component" value="Chromosome"/>
</dbReference>
<dbReference type="Pfam" id="PF06999">
    <property type="entry name" value="Suc_Fer-like"/>
    <property type="match status" value="1"/>
</dbReference>
<dbReference type="EMBL" id="CP032568">
    <property type="protein sequence ID" value="AYF75104.1"/>
    <property type="molecule type" value="Genomic_DNA"/>
</dbReference>
<keyword evidence="2" id="KW-1185">Reference proteome</keyword>
<dbReference type="PANTHER" id="PTHR31902:SF22">
    <property type="entry name" value="SLL1203 PROTEIN"/>
    <property type="match status" value="1"/>
</dbReference>
<proteinExistence type="predicted"/>
<dbReference type="InterPro" id="IPR010350">
    <property type="entry name" value="Aim32/Apd1-like_bac"/>
</dbReference>
<evidence type="ECO:0000313" key="1">
    <source>
        <dbReference type="EMBL" id="AYF75104.1"/>
    </source>
</evidence>
<dbReference type="OrthoDB" id="3399139at2"/>
<sequence length="323" mass="34333">MGSPCERKTHCERTATVTGFEGLSCSSAAQEIPLPGGATRITGWLCVEQPGAWGRDVIGDEVLGPDITPELAARTKAARVRPTLIRRTGRREFSGRRTVLLASSRPEGSWCERLEIDDLRELLDIDLHVVDGPAPGIGAAVTDPLVLVCAHGKRDQCCAMLGRPIAASLSAAHPDRVWECSHTGGHRFAPAVILLPTGLTYGRLDDTAAHTMLAAADKGEVSLQGLRGRSCYSPVEQVAEVAIRQRLAEGAGIDDLTVEPVPDHVELAGDPATFAGAAQVVHRDGRRWVVTTRTVAYAPRQASCGAPPKPATAVVADEIRELS</sequence>
<dbReference type="SUPFAM" id="SSF52833">
    <property type="entry name" value="Thioredoxin-like"/>
    <property type="match status" value="1"/>
</dbReference>
<dbReference type="PANTHER" id="PTHR31902">
    <property type="entry name" value="ACTIN PATCHES DISTAL PROTEIN 1"/>
    <property type="match status" value="1"/>
</dbReference>
<dbReference type="CDD" id="cd03062">
    <property type="entry name" value="TRX_Fd_Sucrase"/>
    <property type="match status" value="1"/>
</dbReference>